<dbReference type="EMBL" id="CP000383">
    <property type="protein sequence ID" value="ABG58800.1"/>
    <property type="molecule type" value="Genomic_DNA"/>
</dbReference>
<keyword evidence="2" id="KW-1185">Reference proteome</keyword>
<dbReference type="KEGG" id="chu:CHU_1529"/>
<dbReference type="Proteomes" id="UP000001822">
    <property type="component" value="Chromosome"/>
</dbReference>
<organism evidence="1 2">
    <name type="scientific">Cytophaga hutchinsonii (strain ATCC 33406 / DSM 1761 / CIP 103989 / NBRC 15051 / NCIMB 9469 / D465)</name>
    <dbReference type="NCBI Taxonomy" id="269798"/>
    <lineage>
        <taxon>Bacteria</taxon>
        <taxon>Pseudomonadati</taxon>
        <taxon>Bacteroidota</taxon>
        <taxon>Cytophagia</taxon>
        <taxon>Cytophagales</taxon>
        <taxon>Cytophagaceae</taxon>
        <taxon>Cytophaga</taxon>
    </lineage>
</organism>
<proteinExistence type="predicted"/>
<protein>
    <submittedName>
        <fullName evidence="1">Uncharacterized protein</fullName>
    </submittedName>
</protein>
<dbReference type="RefSeq" id="WP_011584915.1">
    <property type="nucleotide sequence ID" value="NC_008255.1"/>
</dbReference>
<name>A0A6N4SQZ8_CYTH3</name>
<evidence type="ECO:0000313" key="2">
    <source>
        <dbReference type="Proteomes" id="UP000001822"/>
    </source>
</evidence>
<sequence>MEENDRKIKIENAKVVINYYNRLLQISPLDEGLLNKLAEVKHSLEVLRRAYKIIDYFKSYML</sequence>
<gene>
    <name evidence="1" type="ordered locus">CHU_1529</name>
</gene>
<reference evidence="1 2" key="1">
    <citation type="journal article" date="2007" name="Appl. Environ. Microbiol.">
        <title>Genome sequence of the cellulolytic gliding bacterium Cytophaga hutchinsonii.</title>
        <authorList>
            <person name="Xie G."/>
            <person name="Bruce D.C."/>
            <person name="Challacombe J.F."/>
            <person name="Chertkov O."/>
            <person name="Detter J.C."/>
            <person name="Gilna P."/>
            <person name="Han C.S."/>
            <person name="Lucas S."/>
            <person name="Misra M."/>
            <person name="Myers G.L."/>
            <person name="Richardson P."/>
            <person name="Tapia R."/>
            <person name="Thayer N."/>
            <person name="Thompson L.S."/>
            <person name="Brettin T.S."/>
            <person name="Henrissat B."/>
            <person name="Wilson D.B."/>
            <person name="McBride M.J."/>
        </authorList>
    </citation>
    <scope>NUCLEOTIDE SEQUENCE [LARGE SCALE GENOMIC DNA]</scope>
    <source>
        <strain evidence="2">ATCC 33406 / DSM 1761 / CIP 103989 / NBRC 15051 / NCIMB 9469 / D465</strain>
    </source>
</reference>
<accession>A0A6N4SQZ8</accession>
<dbReference type="AlphaFoldDB" id="A0A6N4SQZ8"/>
<evidence type="ECO:0000313" key="1">
    <source>
        <dbReference type="EMBL" id="ABG58800.1"/>
    </source>
</evidence>